<sequence>MLLKSKLILEQCHPLTW</sequence>
<name>A0A0E9QSW7_ANGAN</name>
<reference evidence="1" key="1">
    <citation type="submission" date="2014-11" db="EMBL/GenBank/DDBJ databases">
        <authorList>
            <person name="Amaro Gonzalez C."/>
        </authorList>
    </citation>
    <scope>NUCLEOTIDE SEQUENCE</scope>
</reference>
<proteinExistence type="predicted"/>
<dbReference type="EMBL" id="GBXM01088663">
    <property type="protein sequence ID" value="JAH19914.1"/>
    <property type="molecule type" value="Transcribed_RNA"/>
</dbReference>
<accession>A0A0E9QSW7</accession>
<reference evidence="1" key="2">
    <citation type="journal article" date="2015" name="Fish Shellfish Immunol.">
        <title>Early steps in the European eel (Anguilla anguilla)-Vibrio vulnificus interaction in the gills: Role of the RtxA13 toxin.</title>
        <authorList>
            <person name="Callol A."/>
            <person name="Pajuelo D."/>
            <person name="Ebbesson L."/>
            <person name="Teles M."/>
            <person name="MacKenzie S."/>
            <person name="Amaro C."/>
        </authorList>
    </citation>
    <scope>NUCLEOTIDE SEQUENCE</scope>
</reference>
<evidence type="ECO:0000313" key="1">
    <source>
        <dbReference type="EMBL" id="JAH19914.1"/>
    </source>
</evidence>
<dbReference type="AlphaFoldDB" id="A0A0E9QSW7"/>
<organism evidence="1">
    <name type="scientific">Anguilla anguilla</name>
    <name type="common">European freshwater eel</name>
    <name type="synonym">Muraena anguilla</name>
    <dbReference type="NCBI Taxonomy" id="7936"/>
    <lineage>
        <taxon>Eukaryota</taxon>
        <taxon>Metazoa</taxon>
        <taxon>Chordata</taxon>
        <taxon>Craniata</taxon>
        <taxon>Vertebrata</taxon>
        <taxon>Euteleostomi</taxon>
        <taxon>Actinopterygii</taxon>
        <taxon>Neopterygii</taxon>
        <taxon>Teleostei</taxon>
        <taxon>Anguilliformes</taxon>
        <taxon>Anguillidae</taxon>
        <taxon>Anguilla</taxon>
    </lineage>
</organism>
<protein>
    <submittedName>
        <fullName evidence="1">Uncharacterized protein</fullName>
    </submittedName>
</protein>